<dbReference type="GO" id="GO:0032991">
    <property type="term" value="C:protein-containing complex"/>
    <property type="evidence" value="ECO:0007669"/>
    <property type="project" value="TreeGrafter"/>
</dbReference>
<dbReference type="InterPro" id="IPR019410">
    <property type="entry name" value="Methyltransf_16"/>
</dbReference>
<dbReference type="PANTHER" id="PTHR14614:SF109">
    <property type="entry name" value="RIBOSOMAL LYSINE N-METHYLTRANSFERASE 5"/>
    <property type="match status" value="1"/>
</dbReference>
<dbReference type="GO" id="GO:0005829">
    <property type="term" value="C:cytosol"/>
    <property type="evidence" value="ECO:0007669"/>
    <property type="project" value="TreeGrafter"/>
</dbReference>
<dbReference type="EMBL" id="CCKQ01017501">
    <property type="protein sequence ID" value="CDW89396.1"/>
    <property type="molecule type" value="Genomic_DNA"/>
</dbReference>
<evidence type="ECO:0000313" key="2">
    <source>
        <dbReference type="Proteomes" id="UP000039865"/>
    </source>
</evidence>
<dbReference type="Proteomes" id="UP000039865">
    <property type="component" value="Unassembled WGS sequence"/>
</dbReference>
<dbReference type="AlphaFoldDB" id="A0A078B5D1"/>
<dbReference type="OrthoDB" id="413520at2759"/>
<protein>
    <submittedName>
        <fullName evidence="1">Uncharacterized protein</fullName>
    </submittedName>
</protein>
<dbReference type="PANTHER" id="PTHR14614">
    <property type="entry name" value="HEPATOCELLULAR CARCINOMA-ASSOCIATED ANTIGEN"/>
    <property type="match status" value="1"/>
</dbReference>
<dbReference type="Gene3D" id="3.40.50.150">
    <property type="entry name" value="Vaccinia Virus protein VP39"/>
    <property type="match status" value="1"/>
</dbReference>
<keyword evidence="2" id="KW-1185">Reference proteome</keyword>
<sequence>MVESIQNYGEYKLEFKEDEILDDYRFANHKILKFPDIVTHKDGNKQSLFVAQDFMLGKGGICWDAVNILSMLNIYSELCDGKRAATALPSLLIAAYGHKVIASDLKKVIALTQKCLELNQNLNGSIQALELYWGNEEHLQIAQNLLEGQLDYIICADLIYLEETFEDLVKTLKLLSSFKDAQNPPMIFMSYKIRLPELTQRFIDMFKVEFDIVEELNILDIHPNPQEKFIKAKLKQQKIE</sequence>
<reference evidence="1 2" key="1">
    <citation type="submission" date="2014-06" db="EMBL/GenBank/DDBJ databases">
        <authorList>
            <person name="Swart Estienne"/>
        </authorList>
    </citation>
    <scope>NUCLEOTIDE SEQUENCE [LARGE SCALE GENOMIC DNA]</scope>
    <source>
        <strain evidence="1 2">130c</strain>
    </source>
</reference>
<organism evidence="1 2">
    <name type="scientific">Stylonychia lemnae</name>
    <name type="common">Ciliate</name>
    <dbReference type="NCBI Taxonomy" id="5949"/>
    <lineage>
        <taxon>Eukaryota</taxon>
        <taxon>Sar</taxon>
        <taxon>Alveolata</taxon>
        <taxon>Ciliophora</taxon>
        <taxon>Intramacronucleata</taxon>
        <taxon>Spirotrichea</taxon>
        <taxon>Stichotrichia</taxon>
        <taxon>Sporadotrichida</taxon>
        <taxon>Oxytrichidae</taxon>
        <taxon>Stylonychinae</taxon>
        <taxon>Stylonychia</taxon>
    </lineage>
</organism>
<accession>A0A078B5D1</accession>
<dbReference type="OMA" id="NIYSELC"/>
<evidence type="ECO:0000313" key="1">
    <source>
        <dbReference type="EMBL" id="CDW89396.1"/>
    </source>
</evidence>
<name>A0A078B5D1_STYLE</name>
<gene>
    <name evidence="1" type="primary">Contig7038.g7532</name>
    <name evidence="1" type="ORF">STYLEM_18529</name>
</gene>
<dbReference type="InParanoid" id="A0A078B5D1"/>
<dbReference type="Pfam" id="PF10294">
    <property type="entry name" value="Methyltransf_16"/>
    <property type="match status" value="1"/>
</dbReference>
<proteinExistence type="predicted"/>
<dbReference type="InterPro" id="IPR029063">
    <property type="entry name" value="SAM-dependent_MTases_sf"/>
</dbReference>